<evidence type="ECO:0000256" key="1">
    <source>
        <dbReference type="SAM" id="MobiDB-lite"/>
    </source>
</evidence>
<reference evidence="3" key="1">
    <citation type="journal article" date="2020" name="Mol. Plant Microbe">
        <title>Rhizobial microsymbionts of the narrowly endemic Oxytropis species growing in Kamchatka are characterized by significant genetic diversity and possess a set of genes that are associated with T3SS and T6SS secretion systems and can affect the development of symbiosis.</title>
        <authorList>
            <person name="Safronova V."/>
            <person name="Guro P."/>
            <person name="Sazanova A."/>
            <person name="Kuznetsova I."/>
            <person name="Belimov A."/>
            <person name="Yakubov V."/>
            <person name="Chirak E."/>
            <person name="Afonin A."/>
            <person name="Gogolev Y."/>
            <person name="Andronov E."/>
            <person name="Tikhonovich I."/>
        </authorList>
    </citation>
    <scope>NUCLEOTIDE SEQUENCE [LARGE SCALE GENOMIC DNA]</scope>
    <source>
        <strain evidence="3">RCAM0610</strain>
    </source>
</reference>
<accession>A0A7G6RH12</accession>
<dbReference type="EMBL" id="CP050549">
    <property type="protein sequence ID" value="QND41544.1"/>
    <property type="molecule type" value="Genomic_DNA"/>
</dbReference>
<gene>
    <name evidence="2" type="ORF">HB770_07415</name>
</gene>
<dbReference type="Proteomes" id="UP000515518">
    <property type="component" value="Chromosome"/>
</dbReference>
<organism evidence="2 3">
    <name type="scientific">Rhizobium leguminosarum bv. viciae</name>
    <dbReference type="NCBI Taxonomy" id="387"/>
    <lineage>
        <taxon>Bacteria</taxon>
        <taxon>Pseudomonadati</taxon>
        <taxon>Pseudomonadota</taxon>
        <taxon>Alphaproteobacteria</taxon>
        <taxon>Hyphomicrobiales</taxon>
        <taxon>Rhizobiaceae</taxon>
        <taxon>Rhizobium/Agrobacterium group</taxon>
        <taxon>Rhizobium</taxon>
    </lineage>
</organism>
<feature type="region of interest" description="Disordered" evidence="1">
    <location>
        <begin position="41"/>
        <end position="125"/>
    </location>
</feature>
<feature type="compositionally biased region" description="Polar residues" evidence="1">
    <location>
        <begin position="45"/>
        <end position="56"/>
    </location>
</feature>
<dbReference type="AlphaFoldDB" id="A0A7G6RH12"/>
<proteinExistence type="predicted"/>
<name>A0A7G6RH12_RHILV</name>
<evidence type="ECO:0000313" key="2">
    <source>
        <dbReference type="EMBL" id="QND41544.1"/>
    </source>
</evidence>
<evidence type="ECO:0000313" key="3">
    <source>
        <dbReference type="Proteomes" id="UP000515518"/>
    </source>
</evidence>
<sequence>MAFGDLSGHPPPDSDAVSAGIIFIPSLRPGVVGLPLMTIPRSRSRPTNGANTTQAAAFNFDLKGDFIHGKRTGKKQSRGPEAEEGQAGSEGGKHIRQPDEDGDQNRPAGQCSKEIEPLIEPPLSPSLRLTAQVRARPVGHAGVTSSPIDIFSKKELLQP</sequence>
<protein>
    <submittedName>
        <fullName evidence="2">Uncharacterized protein</fullName>
    </submittedName>
</protein>